<evidence type="ECO:0000256" key="5">
    <source>
        <dbReference type="ARBA" id="ARBA00022692"/>
    </source>
</evidence>
<evidence type="ECO:0000256" key="1">
    <source>
        <dbReference type="ARBA" id="ARBA00004141"/>
    </source>
</evidence>
<reference evidence="16 17" key="1">
    <citation type="journal article" date="2024" name="Proc. Natl. Acad. Sci. U.S.A.">
        <title>The genetic regulatory architecture and epigenomic basis for age-related changes in rattlesnake venom.</title>
        <authorList>
            <person name="Hogan M.P."/>
            <person name="Holding M.L."/>
            <person name="Nystrom G.S."/>
            <person name="Colston T.J."/>
            <person name="Bartlett D.A."/>
            <person name="Mason A.J."/>
            <person name="Ellsworth S.A."/>
            <person name="Rautsaw R.M."/>
            <person name="Lawrence K.C."/>
            <person name="Strickland J.L."/>
            <person name="He B."/>
            <person name="Fraser P."/>
            <person name="Margres M.J."/>
            <person name="Gilbert D.M."/>
            <person name="Gibbs H.L."/>
            <person name="Parkinson C.L."/>
            <person name="Rokyta D.R."/>
        </authorList>
    </citation>
    <scope>NUCLEOTIDE SEQUENCE [LARGE SCALE GENOMIC DNA]</scope>
    <source>
        <strain evidence="16">DRR0105</strain>
    </source>
</reference>
<dbReference type="GO" id="GO:0017040">
    <property type="term" value="F:N-acylsphingosine amidohydrolase activity"/>
    <property type="evidence" value="ECO:0007669"/>
    <property type="project" value="UniProtKB-EC"/>
</dbReference>
<evidence type="ECO:0000313" key="17">
    <source>
        <dbReference type="Proteomes" id="UP001474421"/>
    </source>
</evidence>
<keyword evidence="6 15" id="KW-0378">Hydrolase</keyword>
<comment type="catalytic activity">
    <reaction evidence="11">
        <text>an N-acylsphing-4-enine + H2O = sphing-4-enine + a fatty acid</text>
        <dbReference type="Rhea" id="RHEA:20856"/>
        <dbReference type="ChEBI" id="CHEBI:15377"/>
        <dbReference type="ChEBI" id="CHEBI:28868"/>
        <dbReference type="ChEBI" id="CHEBI:52639"/>
        <dbReference type="ChEBI" id="CHEBI:57756"/>
        <dbReference type="EC" id="3.5.1.23"/>
    </reaction>
    <physiologicalReaction direction="left-to-right" evidence="11">
        <dbReference type="Rhea" id="RHEA:20857"/>
    </physiologicalReaction>
</comment>
<protein>
    <recommendedName>
        <fullName evidence="15">Alkaline ceramidase</fullName>
        <ecNumber evidence="15">3.5.1.-</ecNumber>
    </recommendedName>
</protein>
<comment type="subcellular location">
    <subcellularLocation>
        <location evidence="1">Membrane</location>
        <topology evidence="1">Multi-pass membrane protein</topology>
    </subcellularLocation>
</comment>
<feature type="binding site" evidence="14">
    <location>
        <position position="209"/>
    </location>
    <ligand>
        <name>Zn(2+)</name>
        <dbReference type="ChEBI" id="CHEBI:29105"/>
        <note>catalytic</note>
    </ligand>
</feature>
<keyword evidence="9 15" id="KW-0472">Membrane</keyword>
<evidence type="ECO:0000256" key="12">
    <source>
        <dbReference type="ARBA" id="ARBA00049511"/>
    </source>
</evidence>
<dbReference type="GO" id="GO:0046514">
    <property type="term" value="P:ceramide catabolic process"/>
    <property type="evidence" value="ECO:0007669"/>
    <property type="project" value="TreeGrafter"/>
</dbReference>
<organism evidence="16 17">
    <name type="scientific">Crotalus adamanteus</name>
    <name type="common">Eastern diamondback rattlesnake</name>
    <dbReference type="NCBI Taxonomy" id="8729"/>
    <lineage>
        <taxon>Eukaryota</taxon>
        <taxon>Metazoa</taxon>
        <taxon>Chordata</taxon>
        <taxon>Craniata</taxon>
        <taxon>Vertebrata</taxon>
        <taxon>Euteleostomi</taxon>
        <taxon>Lepidosauria</taxon>
        <taxon>Squamata</taxon>
        <taxon>Bifurcata</taxon>
        <taxon>Unidentata</taxon>
        <taxon>Episquamata</taxon>
        <taxon>Toxicofera</taxon>
        <taxon>Serpentes</taxon>
        <taxon>Colubroidea</taxon>
        <taxon>Viperidae</taxon>
        <taxon>Crotalinae</taxon>
        <taxon>Crotalus</taxon>
    </lineage>
</organism>
<keyword evidence="5 15" id="KW-0812">Transmembrane</keyword>
<dbReference type="GO" id="GO:0046872">
    <property type="term" value="F:metal ion binding"/>
    <property type="evidence" value="ECO:0007669"/>
    <property type="project" value="UniProtKB-KW"/>
</dbReference>
<dbReference type="GO" id="GO:0005783">
    <property type="term" value="C:endoplasmic reticulum"/>
    <property type="evidence" value="ECO:0007669"/>
    <property type="project" value="TreeGrafter"/>
</dbReference>
<evidence type="ECO:0000256" key="6">
    <source>
        <dbReference type="ARBA" id="ARBA00022801"/>
    </source>
</evidence>
<comment type="catalytic activity">
    <reaction evidence="12">
        <text>an N-acylsphinganine + H2O = sphinganine + a fatty acid</text>
        <dbReference type="Rhea" id="RHEA:33551"/>
        <dbReference type="ChEBI" id="CHEBI:15377"/>
        <dbReference type="ChEBI" id="CHEBI:28868"/>
        <dbReference type="ChEBI" id="CHEBI:31488"/>
        <dbReference type="ChEBI" id="CHEBI:57817"/>
    </reaction>
    <physiologicalReaction direction="left-to-right" evidence="12">
        <dbReference type="Rhea" id="RHEA:33552"/>
    </physiologicalReaction>
</comment>
<keyword evidence="7" id="KW-0746">Sphingolipid metabolism</keyword>
<feature type="transmembrane region" description="Helical" evidence="15">
    <location>
        <begin position="172"/>
        <end position="192"/>
    </location>
</feature>
<accession>A0AAW1C376</accession>
<keyword evidence="13" id="KW-0479">Metal-binding</keyword>
<evidence type="ECO:0000256" key="2">
    <source>
        <dbReference type="ARBA" id="ARBA00004760"/>
    </source>
</evidence>
<evidence type="ECO:0000313" key="16">
    <source>
        <dbReference type="EMBL" id="KAK9408899.1"/>
    </source>
</evidence>
<feature type="transmembrane region" description="Helical" evidence="15">
    <location>
        <begin position="28"/>
        <end position="47"/>
    </location>
</feature>
<comment type="catalytic activity">
    <reaction evidence="10">
        <text>N-(9Z-octadecenoyl)-sphing-4-enine + H2O = sphing-4-enine + (9Z)-octadecenoate</text>
        <dbReference type="Rhea" id="RHEA:41299"/>
        <dbReference type="ChEBI" id="CHEBI:15377"/>
        <dbReference type="ChEBI" id="CHEBI:30823"/>
        <dbReference type="ChEBI" id="CHEBI:57756"/>
        <dbReference type="ChEBI" id="CHEBI:77996"/>
    </reaction>
    <physiologicalReaction direction="left-to-right" evidence="10">
        <dbReference type="Rhea" id="RHEA:41300"/>
    </physiologicalReaction>
</comment>
<proteinExistence type="inferred from homology"/>
<gene>
    <name evidence="16" type="ORF">NXF25_000074</name>
</gene>
<name>A0AAW1C376_CROAD</name>
<evidence type="ECO:0000256" key="14">
    <source>
        <dbReference type="PIRSR" id="PIRSR608901-2"/>
    </source>
</evidence>
<feature type="binding site" evidence="14">
    <location>
        <position position="77"/>
    </location>
    <ligand>
        <name>Zn(2+)</name>
        <dbReference type="ChEBI" id="CHEBI:29105"/>
        <note>catalytic</note>
    </ligand>
</feature>
<dbReference type="GO" id="GO:0046512">
    <property type="term" value="P:sphingosine biosynthetic process"/>
    <property type="evidence" value="ECO:0007669"/>
    <property type="project" value="TreeGrafter"/>
</dbReference>
<dbReference type="PANTHER" id="PTHR46139:SF2">
    <property type="entry name" value="ALKALINE CERAMIDASE 1"/>
    <property type="match status" value="1"/>
</dbReference>
<evidence type="ECO:0000256" key="4">
    <source>
        <dbReference type="ARBA" id="ARBA00009780"/>
    </source>
</evidence>
<evidence type="ECO:0000256" key="11">
    <source>
        <dbReference type="ARBA" id="ARBA00048323"/>
    </source>
</evidence>
<keyword evidence="15" id="KW-0443">Lipid metabolism</keyword>
<evidence type="ECO:0000256" key="3">
    <source>
        <dbReference type="ARBA" id="ARBA00004991"/>
    </source>
</evidence>
<feature type="binding site" evidence="14">
    <location>
        <position position="205"/>
    </location>
    <ligand>
        <name>Zn(2+)</name>
        <dbReference type="ChEBI" id="CHEBI:29105"/>
        <note>catalytic</note>
    </ligand>
</feature>
<feature type="binding site" evidence="13">
    <location>
        <position position="13"/>
    </location>
    <ligand>
        <name>Ca(2+)</name>
        <dbReference type="ChEBI" id="CHEBI:29108"/>
    </ligand>
</feature>
<keyword evidence="8 15" id="KW-1133">Transmembrane helix</keyword>
<feature type="transmembrane region" description="Helical" evidence="15">
    <location>
        <begin position="118"/>
        <end position="136"/>
    </location>
</feature>
<dbReference type="Pfam" id="PF05875">
    <property type="entry name" value="Ceramidase"/>
    <property type="match status" value="1"/>
</dbReference>
<feature type="binding site" evidence="13">
    <location>
        <position position="27"/>
    </location>
    <ligand>
        <name>Ca(2+)</name>
        <dbReference type="ChEBI" id="CHEBI:29108"/>
    </ligand>
</feature>
<keyword evidence="17" id="KW-1185">Reference proteome</keyword>
<evidence type="ECO:0000256" key="13">
    <source>
        <dbReference type="PIRSR" id="PIRSR608901-1"/>
    </source>
</evidence>
<feature type="transmembrane region" description="Helical" evidence="15">
    <location>
        <begin position="59"/>
        <end position="78"/>
    </location>
</feature>
<dbReference type="GO" id="GO:0016020">
    <property type="term" value="C:membrane"/>
    <property type="evidence" value="ECO:0007669"/>
    <property type="project" value="UniProtKB-SubCell"/>
</dbReference>
<feature type="binding site" evidence="13">
    <location>
        <position position="18"/>
    </location>
    <ligand>
        <name>Ca(2+)</name>
        <dbReference type="ChEBI" id="CHEBI:29108"/>
    </ligand>
</feature>
<keyword evidence="13" id="KW-0106">Calcium</keyword>
<dbReference type="Proteomes" id="UP001474421">
    <property type="component" value="Unassembled WGS sequence"/>
</dbReference>
<dbReference type="AlphaFoldDB" id="A0AAW1C376"/>
<evidence type="ECO:0000256" key="8">
    <source>
        <dbReference type="ARBA" id="ARBA00022989"/>
    </source>
</evidence>
<comment type="pathway">
    <text evidence="3">Sphingolipid metabolism.</text>
</comment>
<comment type="caution">
    <text evidence="16">The sequence shown here is derived from an EMBL/GenBank/DDBJ whole genome shotgun (WGS) entry which is preliminary data.</text>
</comment>
<feature type="binding site" evidence="13">
    <location>
        <position position="16"/>
    </location>
    <ligand>
        <name>Ca(2+)</name>
        <dbReference type="ChEBI" id="CHEBI:29108"/>
    </ligand>
</feature>
<evidence type="ECO:0000256" key="7">
    <source>
        <dbReference type="ARBA" id="ARBA00022919"/>
    </source>
</evidence>
<evidence type="ECO:0000256" key="15">
    <source>
        <dbReference type="RuleBase" id="RU364079"/>
    </source>
</evidence>
<dbReference type="EC" id="3.5.1.-" evidence="15"/>
<comment type="pathway">
    <text evidence="2">Lipid metabolism; sphingolipid metabolism.</text>
</comment>
<feature type="transmembrane region" description="Helical" evidence="15">
    <location>
        <begin position="142"/>
        <end position="160"/>
    </location>
</feature>
<feature type="transmembrane region" description="Helical" evidence="15">
    <location>
        <begin position="207"/>
        <end position="226"/>
    </location>
</feature>
<feature type="transmembrane region" description="Helical" evidence="15">
    <location>
        <begin position="90"/>
        <end position="106"/>
    </location>
</feature>
<sequence length="263" mass="31150">MLQIFSYLSTEVDWCETNFERSEYIAEYYNTISNVAFFILAPMLLWLNTDYISYRPLPIRGFVILQLFIGIFSFYYHMTLSYAGQLLDELSILWTLCISYGFWFPIRYFPSFIKNREQFLTLVATVTVTSTLLSFVKPALNAYILNCAAFHLLYLIFLEVRRYSTPATKREALTMTFWWVIAISCWLVDKFFCGFCQRLNFAYLHSFWHVFINMALLHCITLILFLDISHDLPSSEPSMEYWPSSSFPLALPYIMIRKPLKWC</sequence>
<evidence type="ECO:0000256" key="10">
    <source>
        <dbReference type="ARBA" id="ARBA00047401"/>
    </source>
</evidence>
<evidence type="ECO:0000256" key="9">
    <source>
        <dbReference type="ARBA" id="ARBA00023136"/>
    </source>
</evidence>
<feature type="binding site" evidence="13">
    <location>
        <position position="14"/>
    </location>
    <ligand>
        <name>Ca(2+)</name>
        <dbReference type="ChEBI" id="CHEBI:29108"/>
    </ligand>
</feature>
<keyword evidence="14" id="KW-0862">Zinc</keyword>
<dbReference type="EMBL" id="JAOTOJ010000001">
    <property type="protein sequence ID" value="KAK9408899.1"/>
    <property type="molecule type" value="Genomic_DNA"/>
</dbReference>
<dbReference type="PANTHER" id="PTHR46139">
    <property type="entry name" value="ALKALINE CERAMIDASE"/>
    <property type="match status" value="1"/>
</dbReference>
<comment type="function">
    <text evidence="15">Hydrolyzes the sphingolipid ceramide into sphingosine and free fatty acid.</text>
</comment>
<dbReference type="InterPro" id="IPR008901">
    <property type="entry name" value="ACER"/>
</dbReference>
<comment type="similarity">
    <text evidence="4 15">Belongs to the alkaline ceramidase family.</text>
</comment>
<comment type="cofactor">
    <cofactor evidence="14">
        <name>Zn(2+)</name>
        <dbReference type="ChEBI" id="CHEBI:29105"/>
    </cofactor>
</comment>